<name>U3AU03_9VIBR</name>
<keyword evidence="1" id="KW-0812">Transmembrane</keyword>
<evidence type="ECO:0000313" key="3">
    <source>
        <dbReference type="Proteomes" id="UP000016567"/>
    </source>
</evidence>
<protein>
    <submittedName>
        <fullName evidence="2">Uncharacterized protein</fullName>
    </submittedName>
</protein>
<proteinExistence type="predicted"/>
<dbReference type="eggNOG" id="ENOG5032XQ5">
    <property type="taxonomic scope" value="Bacteria"/>
</dbReference>
<sequence length="202" mass="22357">MMVVQKVYPDSGSREGKWVALMIIMIVAFSAAILPYHQLAPESEELLSHQVLLTELDQNALTIIAQLKLAHEEIRDLFSESAQWPEINELQEMWLAPFVEDQSWQFQGAHRWQMVAPGLYLGVASNEQGVATILLDSRYEVADIWFSSEASSSQSLSTLLSTTEAVSLPDVTGALTQAATEFPKGLRQVVLVAPASPNHLTH</sequence>
<dbReference type="AlphaFoldDB" id="U3AU03"/>
<keyword evidence="1" id="KW-1133">Transmembrane helix</keyword>
<dbReference type="EMBL" id="BATL01000066">
    <property type="protein sequence ID" value="GAD77225.1"/>
    <property type="molecule type" value="Genomic_DNA"/>
</dbReference>
<dbReference type="InterPro" id="IPR046160">
    <property type="entry name" value="DUF6162"/>
</dbReference>
<dbReference type="STRING" id="1219077.VAZ01S_066_00170"/>
<comment type="caution">
    <text evidence="2">The sequence shown here is derived from an EMBL/GenBank/DDBJ whole genome shotgun (WGS) entry which is preliminary data.</text>
</comment>
<gene>
    <name evidence="2" type="ORF">VAZ01S_066_00170</name>
</gene>
<dbReference type="Pfam" id="PF19659">
    <property type="entry name" value="DUF6162"/>
    <property type="match status" value="1"/>
</dbReference>
<evidence type="ECO:0000256" key="1">
    <source>
        <dbReference type="SAM" id="Phobius"/>
    </source>
</evidence>
<evidence type="ECO:0000313" key="2">
    <source>
        <dbReference type="EMBL" id="GAD77225.1"/>
    </source>
</evidence>
<dbReference type="Proteomes" id="UP000016567">
    <property type="component" value="Unassembled WGS sequence"/>
</dbReference>
<organism evidence="2 3">
    <name type="scientific">Vibrio azureus NBRC 104587</name>
    <dbReference type="NCBI Taxonomy" id="1219077"/>
    <lineage>
        <taxon>Bacteria</taxon>
        <taxon>Pseudomonadati</taxon>
        <taxon>Pseudomonadota</taxon>
        <taxon>Gammaproteobacteria</taxon>
        <taxon>Vibrionales</taxon>
        <taxon>Vibrionaceae</taxon>
        <taxon>Vibrio</taxon>
    </lineage>
</organism>
<reference evidence="2 3" key="1">
    <citation type="submission" date="2013-09" db="EMBL/GenBank/DDBJ databases">
        <title>Whole genome shotgun sequence of Vibrio azureus NBRC 104587.</title>
        <authorList>
            <person name="Isaki S."/>
            <person name="Hosoyama A."/>
            <person name="Numata M."/>
            <person name="Hashimoto M."/>
            <person name="Hosoyama Y."/>
            <person name="Tsuchikane K."/>
            <person name="Noguchi M."/>
            <person name="Hirakata S."/>
            <person name="Ichikawa N."/>
            <person name="Ohji S."/>
            <person name="Yamazoe A."/>
            <person name="Fujita N."/>
        </authorList>
    </citation>
    <scope>NUCLEOTIDE SEQUENCE [LARGE SCALE GENOMIC DNA]</scope>
    <source>
        <strain evidence="2 3">NBRC 104587</strain>
    </source>
</reference>
<keyword evidence="1" id="KW-0472">Membrane</keyword>
<feature type="transmembrane region" description="Helical" evidence="1">
    <location>
        <begin position="18"/>
        <end position="36"/>
    </location>
</feature>
<dbReference type="RefSeq" id="WP_021710965.1">
    <property type="nucleotide sequence ID" value="NZ_BAOB01000260.1"/>
</dbReference>
<keyword evidence="3" id="KW-1185">Reference proteome</keyword>
<dbReference type="OrthoDB" id="95459at2"/>
<accession>U3AU03</accession>